<dbReference type="STRING" id="51670.SAMN04488557_3757"/>
<accession>A0A1I7NVA6</accession>
<dbReference type="OrthoDB" id="7363897at2"/>
<dbReference type="EMBL" id="FPCH01000004">
    <property type="protein sequence ID" value="SFV38615.1"/>
    <property type="molecule type" value="Genomic_DNA"/>
</dbReference>
<sequence>MLAIVLSACLANDPNVCRDYKIPIDANIDAMTCMAEAPPHFAKWSEEHPGWQVTRWRCAPATENDI</sequence>
<evidence type="ECO:0000313" key="1">
    <source>
        <dbReference type="EMBL" id="SFV38615.1"/>
    </source>
</evidence>
<dbReference type="Proteomes" id="UP000199423">
    <property type="component" value="Unassembled WGS sequence"/>
</dbReference>
<dbReference type="AlphaFoldDB" id="A0A1I7NVA6"/>
<protein>
    <submittedName>
        <fullName evidence="1">Uncharacterized protein</fullName>
    </submittedName>
</protein>
<gene>
    <name evidence="1" type="ORF">SAMN04488557_3757</name>
</gene>
<organism evidence="1 2">
    <name type="scientific">Hyphomicrobium facile</name>
    <dbReference type="NCBI Taxonomy" id="51670"/>
    <lineage>
        <taxon>Bacteria</taxon>
        <taxon>Pseudomonadati</taxon>
        <taxon>Pseudomonadota</taxon>
        <taxon>Alphaproteobacteria</taxon>
        <taxon>Hyphomicrobiales</taxon>
        <taxon>Hyphomicrobiaceae</taxon>
        <taxon>Hyphomicrobium</taxon>
    </lineage>
</organism>
<name>A0A1I7NVA6_9HYPH</name>
<proteinExistence type="predicted"/>
<evidence type="ECO:0000313" key="2">
    <source>
        <dbReference type="Proteomes" id="UP000199423"/>
    </source>
</evidence>
<reference evidence="2" key="1">
    <citation type="submission" date="2016-10" db="EMBL/GenBank/DDBJ databases">
        <authorList>
            <person name="Varghese N."/>
            <person name="Submissions S."/>
        </authorList>
    </citation>
    <scope>NUCLEOTIDE SEQUENCE [LARGE SCALE GENOMIC DNA]</scope>
    <source>
        <strain evidence="2">DSM 1565</strain>
    </source>
</reference>
<dbReference type="RefSeq" id="WP_092869286.1">
    <property type="nucleotide sequence ID" value="NZ_FPCH01000004.1"/>
</dbReference>
<keyword evidence="2" id="KW-1185">Reference proteome</keyword>